<protein>
    <submittedName>
        <fullName evidence="4">Uncharacterized protein</fullName>
    </submittedName>
</protein>
<dbReference type="AlphaFoldDB" id="A0A022S1H4"/>
<dbReference type="Pfam" id="PF00280">
    <property type="entry name" value="potato_inhibit"/>
    <property type="match status" value="1"/>
</dbReference>
<dbReference type="PANTHER" id="PTHR33091:SF50">
    <property type="entry name" value="OS06G0319900 PROTEIN"/>
    <property type="match status" value="1"/>
</dbReference>
<dbReference type="SUPFAM" id="SSF54654">
    <property type="entry name" value="CI-2 family of serine protease inhibitors"/>
    <property type="match status" value="1"/>
</dbReference>
<organism evidence="4 5">
    <name type="scientific">Erythranthe guttata</name>
    <name type="common">Yellow monkey flower</name>
    <name type="synonym">Mimulus guttatus</name>
    <dbReference type="NCBI Taxonomy" id="4155"/>
    <lineage>
        <taxon>Eukaryota</taxon>
        <taxon>Viridiplantae</taxon>
        <taxon>Streptophyta</taxon>
        <taxon>Embryophyta</taxon>
        <taxon>Tracheophyta</taxon>
        <taxon>Spermatophyta</taxon>
        <taxon>Magnoliopsida</taxon>
        <taxon>eudicotyledons</taxon>
        <taxon>Gunneridae</taxon>
        <taxon>Pentapetalae</taxon>
        <taxon>asterids</taxon>
        <taxon>lamiids</taxon>
        <taxon>Lamiales</taxon>
        <taxon>Phrymaceae</taxon>
        <taxon>Erythranthe</taxon>
    </lineage>
</organism>
<dbReference type="InterPro" id="IPR036354">
    <property type="entry name" value="Prot_inh_pot1_sf"/>
</dbReference>
<evidence type="ECO:0000256" key="1">
    <source>
        <dbReference type="ARBA" id="ARBA00008210"/>
    </source>
</evidence>
<evidence type="ECO:0000256" key="2">
    <source>
        <dbReference type="ARBA" id="ARBA00022690"/>
    </source>
</evidence>
<dbReference type="Gene3D" id="3.30.10.10">
    <property type="entry name" value="Trypsin Inhibitor V, subunit A"/>
    <property type="match status" value="1"/>
</dbReference>
<comment type="similarity">
    <text evidence="1">Belongs to the protease inhibitor I13 (potato type I serine protease inhibitor) family.</text>
</comment>
<evidence type="ECO:0000313" key="5">
    <source>
        <dbReference type="Proteomes" id="UP000030748"/>
    </source>
</evidence>
<dbReference type="eggNOG" id="ENOG502SADF">
    <property type="taxonomic scope" value="Eukaryota"/>
</dbReference>
<evidence type="ECO:0000256" key="3">
    <source>
        <dbReference type="ARBA" id="ARBA00022900"/>
    </source>
</evidence>
<dbReference type="STRING" id="4155.A0A022S1H4"/>
<dbReference type="Proteomes" id="UP000030748">
    <property type="component" value="Unassembled WGS sequence"/>
</dbReference>
<sequence length="91" mass="10217">MAASFTPYPPCSTFLCSDRECCGTKQKYDTVWSNLVGMVAEEAKAIITKDNPLVTVVLVHIDEATIDNFCCNRVWLFVDENNRVRKVPMVG</sequence>
<name>A0A022S1H4_ERYGU</name>
<dbReference type="EMBL" id="KI630200">
    <property type="protein sequence ID" value="EYU45080.1"/>
    <property type="molecule type" value="Genomic_DNA"/>
</dbReference>
<keyword evidence="5" id="KW-1185">Reference proteome</keyword>
<dbReference type="GO" id="GO:0004867">
    <property type="term" value="F:serine-type endopeptidase inhibitor activity"/>
    <property type="evidence" value="ECO:0007669"/>
    <property type="project" value="UniProtKB-KW"/>
</dbReference>
<keyword evidence="2" id="KW-0646">Protease inhibitor</keyword>
<gene>
    <name evidence="4" type="ORF">MIMGU_mgv1a024273mg</name>
</gene>
<dbReference type="InterPro" id="IPR000864">
    <property type="entry name" value="Prot_inh_pot1"/>
</dbReference>
<dbReference type="PANTHER" id="PTHR33091">
    <property type="entry name" value="PROTEIN, PUTATIVE, EXPRESSED-RELATED"/>
    <property type="match status" value="1"/>
</dbReference>
<reference evidence="4 5" key="1">
    <citation type="journal article" date="2013" name="Proc. Natl. Acad. Sci. U.S.A.">
        <title>Fine-scale variation in meiotic recombination in Mimulus inferred from population shotgun sequencing.</title>
        <authorList>
            <person name="Hellsten U."/>
            <person name="Wright K.M."/>
            <person name="Jenkins J."/>
            <person name="Shu S."/>
            <person name="Yuan Y."/>
            <person name="Wessler S.R."/>
            <person name="Schmutz J."/>
            <person name="Willis J.H."/>
            <person name="Rokhsar D.S."/>
        </authorList>
    </citation>
    <scope>NUCLEOTIDE SEQUENCE [LARGE SCALE GENOMIC DNA]</scope>
    <source>
        <strain evidence="5">cv. DUN x IM62</strain>
    </source>
</reference>
<accession>A0A022S1H4</accession>
<dbReference type="GO" id="GO:0009611">
    <property type="term" value="P:response to wounding"/>
    <property type="evidence" value="ECO:0007669"/>
    <property type="project" value="InterPro"/>
</dbReference>
<evidence type="ECO:0000313" key="4">
    <source>
        <dbReference type="EMBL" id="EYU45080.1"/>
    </source>
</evidence>
<keyword evidence="3" id="KW-0722">Serine protease inhibitor</keyword>
<proteinExistence type="inferred from homology"/>
<dbReference type="PhylomeDB" id="A0A022S1H4"/>